<dbReference type="GO" id="GO:0046872">
    <property type="term" value="F:metal ion binding"/>
    <property type="evidence" value="ECO:0007669"/>
    <property type="project" value="UniProtKB-KW"/>
</dbReference>
<dbReference type="PROSITE" id="PS00444">
    <property type="entry name" value="POLYPRENYL_SYNTHASE_2"/>
    <property type="match status" value="1"/>
</dbReference>
<dbReference type="SFLD" id="SFLDS00005">
    <property type="entry name" value="Isoprenoid_Synthase_Type_I"/>
    <property type="match status" value="1"/>
</dbReference>
<dbReference type="GO" id="GO:0004659">
    <property type="term" value="F:prenyltransferase activity"/>
    <property type="evidence" value="ECO:0007669"/>
    <property type="project" value="InterPro"/>
</dbReference>
<keyword evidence="8" id="KW-1185">Reference proteome</keyword>
<dbReference type="Pfam" id="PF00348">
    <property type="entry name" value="polyprenyl_synt"/>
    <property type="match status" value="1"/>
</dbReference>
<evidence type="ECO:0000256" key="6">
    <source>
        <dbReference type="RuleBase" id="RU004466"/>
    </source>
</evidence>
<dbReference type="Gene3D" id="1.10.600.10">
    <property type="entry name" value="Farnesyl Diphosphate Synthase"/>
    <property type="match status" value="1"/>
</dbReference>
<dbReference type="PANTHER" id="PTHR12001:SF69">
    <property type="entry name" value="ALL TRANS-POLYPRENYL-DIPHOSPHATE SYNTHASE PDSS1"/>
    <property type="match status" value="1"/>
</dbReference>
<dbReference type="InterPro" id="IPR033749">
    <property type="entry name" value="Polyprenyl_synt_CS"/>
</dbReference>
<dbReference type="PANTHER" id="PTHR12001">
    <property type="entry name" value="GERANYLGERANYL PYROPHOSPHATE SYNTHASE"/>
    <property type="match status" value="1"/>
</dbReference>
<name>A0A345Y0X4_9ACTN</name>
<evidence type="ECO:0000256" key="4">
    <source>
        <dbReference type="ARBA" id="ARBA00022723"/>
    </source>
</evidence>
<dbReference type="InterPro" id="IPR008949">
    <property type="entry name" value="Isoprenoid_synthase_dom_sf"/>
</dbReference>
<evidence type="ECO:0000256" key="2">
    <source>
        <dbReference type="ARBA" id="ARBA00006706"/>
    </source>
</evidence>
<dbReference type="CDD" id="cd00685">
    <property type="entry name" value="Trans_IPPS_HT"/>
    <property type="match status" value="1"/>
</dbReference>
<evidence type="ECO:0000256" key="5">
    <source>
        <dbReference type="ARBA" id="ARBA00022842"/>
    </source>
</evidence>
<organism evidence="7 8">
    <name type="scientific">Streptomyces armeniacus</name>
    <dbReference type="NCBI Taxonomy" id="83291"/>
    <lineage>
        <taxon>Bacteria</taxon>
        <taxon>Bacillati</taxon>
        <taxon>Actinomycetota</taxon>
        <taxon>Actinomycetes</taxon>
        <taxon>Kitasatosporales</taxon>
        <taxon>Streptomycetaceae</taxon>
        <taxon>Streptomyces</taxon>
    </lineage>
</organism>
<comment type="cofactor">
    <cofactor evidence="1">
        <name>Mg(2+)</name>
        <dbReference type="ChEBI" id="CHEBI:18420"/>
    </cofactor>
</comment>
<dbReference type="SUPFAM" id="SSF48576">
    <property type="entry name" value="Terpenoid synthases"/>
    <property type="match status" value="1"/>
</dbReference>
<accession>A0A345Y0X4</accession>
<protein>
    <submittedName>
        <fullName evidence="7">Polyprenyl synthetase family protein</fullName>
    </submittedName>
</protein>
<keyword evidence="5" id="KW-0460">Magnesium</keyword>
<evidence type="ECO:0000256" key="3">
    <source>
        <dbReference type="ARBA" id="ARBA00022679"/>
    </source>
</evidence>
<dbReference type="Proteomes" id="UP000254425">
    <property type="component" value="Chromosome"/>
</dbReference>
<proteinExistence type="inferred from homology"/>
<evidence type="ECO:0000313" key="7">
    <source>
        <dbReference type="EMBL" id="AXK37540.1"/>
    </source>
</evidence>
<keyword evidence="4" id="KW-0479">Metal-binding</keyword>
<evidence type="ECO:0000313" key="8">
    <source>
        <dbReference type="Proteomes" id="UP000254425"/>
    </source>
</evidence>
<sequence length="301" mass="32291">MSLLHEASRHLMDAGGKRHRPMLTLLAARFGNPAEPDVLRSAAACELVHAAALCHDDVLDGATLRRGRPSVNARWNDAVAMLTGDFLFAQAFLLLARLPTLEARLEVNTFVRLVTGQIREMAGPADDEDPTDYYATMVSEKTASLLTACLRLGALASGADEGSVRALERYGEAFGLAFQISDDLLDLFGEEEKSGKRPGTDLLKGAPTLPLLYALSSPGKDSDRLRDLLGTAAPEGRRTQLTDEECAEAIGLLRHHPAVGRARERLDAYVEEARAALGPLPDGSAKDTLDLLCAGVAHRAS</sequence>
<comment type="similarity">
    <text evidence="2 6">Belongs to the FPP/GGPP synthase family.</text>
</comment>
<dbReference type="InterPro" id="IPR000092">
    <property type="entry name" value="Polyprenyl_synt"/>
</dbReference>
<dbReference type="AlphaFoldDB" id="A0A345Y0X4"/>
<dbReference type="KEGG" id="sarm:DVA86_21675"/>
<dbReference type="SFLD" id="SFLDG01017">
    <property type="entry name" value="Polyprenyl_Transferase_Like"/>
    <property type="match status" value="1"/>
</dbReference>
<keyword evidence="3 6" id="KW-0808">Transferase</keyword>
<evidence type="ECO:0000256" key="1">
    <source>
        <dbReference type="ARBA" id="ARBA00001946"/>
    </source>
</evidence>
<dbReference type="EMBL" id="CP031320">
    <property type="protein sequence ID" value="AXK37540.1"/>
    <property type="molecule type" value="Genomic_DNA"/>
</dbReference>
<dbReference type="GO" id="GO:0008299">
    <property type="term" value="P:isoprenoid biosynthetic process"/>
    <property type="evidence" value="ECO:0007669"/>
    <property type="project" value="InterPro"/>
</dbReference>
<reference evidence="7 8" key="1">
    <citation type="submission" date="2018-07" db="EMBL/GenBank/DDBJ databases">
        <title>Draft genome of the type strain Streptomyces armeniacus ATCC 15676.</title>
        <authorList>
            <person name="Labana P."/>
            <person name="Gosse J.T."/>
            <person name="Boddy C.N."/>
        </authorList>
    </citation>
    <scope>NUCLEOTIDE SEQUENCE [LARGE SCALE GENOMIC DNA]</scope>
    <source>
        <strain evidence="7 8">ATCC 15676</strain>
    </source>
</reference>
<gene>
    <name evidence="7" type="ORF">DVA86_21675</name>
</gene>